<reference evidence="2 3" key="1">
    <citation type="submission" date="2015-04" db="EMBL/GenBank/DDBJ databases">
        <title>Complete Sequence for the Genome of the Thioalkalivibrio versutus D301.</title>
        <authorList>
            <person name="Mu T."/>
            <person name="Zhou J."/>
            <person name="Xu X."/>
        </authorList>
    </citation>
    <scope>NUCLEOTIDE SEQUENCE [LARGE SCALE GENOMIC DNA]</scope>
    <source>
        <strain evidence="2 3">D301</strain>
    </source>
</reference>
<dbReference type="Pfam" id="PF13180">
    <property type="entry name" value="PDZ_2"/>
    <property type="match status" value="1"/>
</dbReference>
<dbReference type="SUPFAM" id="SSF50156">
    <property type="entry name" value="PDZ domain-like"/>
    <property type="match status" value="1"/>
</dbReference>
<dbReference type="AlphaFoldDB" id="A0A0G3G107"/>
<evidence type="ECO:0000313" key="2">
    <source>
        <dbReference type="EMBL" id="AKJ94898.1"/>
    </source>
</evidence>
<dbReference type="RefSeq" id="WP_047251048.1">
    <property type="nucleotide sequence ID" value="NZ_CP011367.1"/>
</dbReference>
<dbReference type="SMART" id="SM00228">
    <property type="entry name" value="PDZ"/>
    <property type="match status" value="1"/>
</dbReference>
<organism evidence="2 3">
    <name type="scientific">Thioalkalivibrio versutus</name>
    <dbReference type="NCBI Taxonomy" id="106634"/>
    <lineage>
        <taxon>Bacteria</taxon>
        <taxon>Pseudomonadati</taxon>
        <taxon>Pseudomonadota</taxon>
        <taxon>Gammaproteobacteria</taxon>
        <taxon>Chromatiales</taxon>
        <taxon>Ectothiorhodospiraceae</taxon>
        <taxon>Thioalkalivibrio</taxon>
    </lineage>
</organism>
<dbReference type="SUPFAM" id="SSF159501">
    <property type="entry name" value="EreA/ChaN-like"/>
    <property type="match status" value="1"/>
</dbReference>
<accession>A0A0G3G107</accession>
<dbReference type="InterPro" id="IPR007314">
    <property type="entry name" value="Cofac_haem-bd_dom"/>
</dbReference>
<gene>
    <name evidence="2" type="ORF">TVD_05770</name>
</gene>
<protein>
    <submittedName>
        <fullName evidence="2">PDZ/DHR/GLGF protein</fullName>
    </submittedName>
</protein>
<dbReference type="InterPro" id="IPR001478">
    <property type="entry name" value="PDZ"/>
</dbReference>
<dbReference type="KEGG" id="tvr:TVD_05770"/>
<dbReference type="Pfam" id="PF04187">
    <property type="entry name" value="Cofac_haem_bdg"/>
    <property type="match status" value="1"/>
</dbReference>
<keyword evidence="3" id="KW-1185">Reference proteome</keyword>
<dbReference type="EMBL" id="CP011367">
    <property type="protein sequence ID" value="AKJ94898.1"/>
    <property type="molecule type" value="Genomic_DNA"/>
</dbReference>
<dbReference type="Gene3D" id="2.30.42.10">
    <property type="match status" value="1"/>
</dbReference>
<dbReference type="Gene3D" id="3.40.50.11550">
    <property type="match status" value="1"/>
</dbReference>
<proteinExistence type="predicted"/>
<name>A0A0G3G107_9GAMM</name>
<feature type="domain" description="PDZ" evidence="1">
    <location>
        <begin position="301"/>
        <end position="372"/>
    </location>
</feature>
<evidence type="ECO:0000313" key="3">
    <source>
        <dbReference type="Proteomes" id="UP000064201"/>
    </source>
</evidence>
<dbReference type="Proteomes" id="UP000064201">
    <property type="component" value="Chromosome"/>
</dbReference>
<sequence>MQAGFRFGTWVGAVGLLTALLAGTVKAGSDCPAPGAWSTPAGEPLDAAELYADLATREVVLLGERHDRMDHHRWQLGTLSALHGQRPDMVIGLEMLPRSRQPVLDAWVAGELDPEAFLKKSGWYEHWGFDPELYWPILHFARVHDVPLLALNLEREYIQRLGHEGWDTVDADTRDGVSAPAAASQGYRDYLEAVLERHPAGMGPDSERFIATQLAWDRMMAGGIAARIKAGGDTPPLVAAIIGSGHLEYGYGVPHQLADLGVSEAAVLLPREPGGCADSDPALADAVFGVPHDERFERSSLMLGVHLESDDAPGIRILRVQEGSVGEAAGLEAGDRVLRAGEQTIRAAGDLQRVVQATPPGMWLPLQIEREGKRLERVARFPRED</sequence>
<dbReference type="OrthoDB" id="9795827at2"/>
<dbReference type="PATRIC" id="fig|106634.4.peg.1176"/>
<dbReference type="InterPro" id="IPR036034">
    <property type="entry name" value="PDZ_sf"/>
</dbReference>
<dbReference type="STRING" id="106634.TVD_05770"/>
<evidence type="ECO:0000259" key="1">
    <source>
        <dbReference type="SMART" id="SM00228"/>
    </source>
</evidence>
<dbReference type="CDD" id="cd14727">
    <property type="entry name" value="ChanN-like"/>
    <property type="match status" value="1"/>
</dbReference>